<evidence type="ECO:0000313" key="3">
    <source>
        <dbReference type="EMBL" id="KAK4032096.1"/>
    </source>
</evidence>
<feature type="region of interest" description="Disordered" evidence="1">
    <location>
        <begin position="344"/>
        <end position="570"/>
    </location>
</feature>
<sequence>MTDGTCSEESYDGSDGEMEDEAEKTTPNVGRPRDFGTPPNVQAPKPGTPGSPQLPGQGASVDVLTEIRKMIKEELGQIPSPTPPGVNVSRAPAQQPPGMAAPNMAIPNMAAPRPQPSPFTPTQRGSPQQTPNAPAFPRPPGVQWSTPPPPPPPGPVTDPAKEISAIDRKWSVLFDPTGVPTKRWEQVVRGIGNYLMDEFMPQNSLVVTPGKMAAFYSHHKLELEAFPFTEIFRSRQGASPPRLAELYQQLACEYYLVPAEPKARPTVPGLTLTGWTRWITLGMRAYPNEEAQRLAKVVAALPINADSLLDGKPERLPKQISRHLLPERADRQARVLFNDALRAHMDATRPPSPTSSIKTPPAFIHLNPGGDADRRPSASRPASPRSRYRPSGIPSPPSSQAGDDDHRRRTDRDRDRDRDRERERTYRDGAGHLRTYESNGSARRDPLPTAAAPPSLPAPPAPPTSHPASSRPPPSSRRRTSPLPPLAASGGGGLPPHHHRHSVSGGVVVGGGRGPERGYTWPYLPRSPSDSAVSGRKGDRERERRERPRERRSASVAGFPERRGSVGMRKTPVVVRDDRQAVAALERCRPGRGCPPQKHGPVAAADDVDSCRLGKASAAGPAPRPRDFFITVGSP</sequence>
<proteinExistence type="predicted"/>
<dbReference type="PANTHER" id="PTHR39611:SF1">
    <property type="entry name" value="HYDROXYPROLINE-RICH GLYCOPROTEIN DZ-HRGP"/>
    <property type="match status" value="1"/>
</dbReference>
<feature type="compositionally biased region" description="Basic and acidic residues" evidence="1">
    <location>
        <begin position="536"/>
        <end position="553"/>
    </location>
</feature>
<feature type="compositionally biased region" description="Pro residues" evidence="1">
    <location>
        <begin position="134"/>
        <end position="156"/>
    </location>
</feature>
<name>A0AAN6SKU1_9PEZI</name>
<feature type="compositionally biased region" description="Basic and acidic residues" evidence="1">
    <location>
        <begin position="403"/>
        <end position="435"/>
    </location>
</feature>
<feature type="compositionally biased region" description="Basic and acidic residues" evidence="1">
    <location>
        <begin position="65"/>
        <end position="75"/>
    </location>
</feature>
<feature type="compositionally biased region" description="Polar residues" evidence="1">
    <location>
        <begin position="120"/>
        <end position="132"/>
    </location>
</feature>
<dbReference type="EMBL" id="MU854650">
    <property type="protein sequence ID" value="KAK4032096.1"/>
    <property type="molecule type" value="Genomic_DNA"/>
</dbReference>
<evidence type="ECO:0000259" key="2">
    <source>
        <dbReference type="Pfam" id="PF24355"/>
    </source>
</evidence>
<reference evidence="4" key="1">
    <citation type="journal article" date="2023" name="Mol. Phylogenet. Evol.">
        <title>Genome-scale phylogeny and comparative genomics of the fungal order Sordariales.</title>
        <authorList>
            <person name="Hensen N."/>
            <person name="Bonometti L."/>
            <person name="Westerberg I."/>
            <person name="Brannstrom I.O."/>
            <person name="Guillou S."/>
            <person name="Cros-Aarteil S."/>
            <person name="Calhoun S."/>
            <person name="Haridas S."/>
            <person name="Kuo A."/>
            <person name="Mondo S."/>
            <person name="Pangilinan J."/>
            <person name="Riley R."/>
            <person name="LaButti K."/>
            <person name="Andreopoulos B."/>
            <person name="Lipzen A."/>
            <person name="Chen C."/>
            <person name="Yan M."/>
            <person name="Daum C."/>
            <person name="Ng V."/>
            <person name="Clum A."/>
            <person name="Steindorff A."/>
            <person name="Ohm R.A."/>
            <person name="Martin F."/>
            <person name="Silar P."/>
            <person name="Natvig D.O."/>
            <person name="Lalanne C."/>
            <person name="Gautier V."/>
            <person name="Ament-Velasquez S.L."/>
            <person name="Kruys A."/>
            <person name="Hutchinson M.I."/>
            <person name="Powell A.J."/>
            <person name="Barry K."/>
            <person name="Miller A.N."/>
            <person name="Grigoriev I.V."/>
            <person name="Debuchy R."/>
            <person name="Gladieux P."/>
            <person name="Hiltunen Thoren M."/>
            <person name="Johannesson H."/>
        </authorList>
    </citation>
    <scope>NUCLEOTIDE SEQUENCE [LARGE SCALE GENOMIC DNA]</scope>
    <source>
        <strain evidence="4">CBS 284.82</strain>
    </source>
</reference>
<feature type="compositionally biased region" description="Acidic residues" evidence="1">
    <location>
        <begin position="9"/>
        <end position="22"/>
    </location>
</feature>
<dbReference type="PANTHER" id="PTHR39611">
    <property type="entry name" value="HYDROXYPROLINE-RICH GLYCOPROTEIN DZ-HRGP-RELATED"/>
    <property type="match status" value="1"/>
</dbReference>
<dbReference type="InterPro" id="IPR055936">
    <property type="entry name" value="DUF7514"/>
</dbReference>
<feature type="compositionally biased region" description="Low complexity" evidence="1">
    <location>
        <begin position="91"/>
        <end position="112"/>
    </location>
</feature>
<dbReference type="Proteomes" id="UP001303115">
    <property type="component" value="Unassembled WGS sequence"/>
</dbReference>
<feature type="compositionally biased region" description="Pro residues" evidence="1">
    <location>
        <begin position="454"/>
        <end position="475"/>
    </location>
</feature>
<protein>
    <recommendedName>
        <fullName evidence="2">DUF7514 domain-containing protein</fullName>
    </recommendedName>
</protein>
<comment type="caution">
    <text evidence="3">The sequence shown here is derived from an EMBL/GenBank/DDBJ whole genome shotgun (WGS) entry which is preliminary data.</text>
</comment>
<feature type="region of interest" description="Disordered" evidence="1">
    <location>
        <begin position="1"/>
        <end position="160"/>
    </location>
</feature>
<keyword evidence="4" id="KW-1185">Reference proteome</keyword>
<evidence type="ECO:0000313" key="4">
    <source>
        <dbReference type="Proteomes" id="UP001303115"/>
    </source>
</evidence>
<dbReference type="Pfam" id="PF24355">
    <property type="entry name" value="DUF7514"/>
    <property type="match status" value="1"/>
</dbReference>
<dbReference type="AlphaFoldDB" id="A0AAN6SKU1"/>
<evidence type="ECO:0000256" key="1">
    <source>
        <dbReference type="SAM" id="MobiDB-lite"/>
    </source>
</evidence>
<accession>A0AAN6SKU1</accession>
<organism evidence="3 4">
    <name type="scientific">Parachaetomium inaequale</name>
    <dbReference type="NCBI Taxonomy" id="2588326"/>
    <lineage>
        <taxon>Eukaryota</taxon>
        <taxon>Fungi</taxon>
        <taxon>Dikarya</taxon>
        <taxon>Ascomycota</taxon>
        <taxon>Pezizomycotina</taxon>
        <taxon>Sordariomycetes</taxon>
        <taxon>Sordariomycetidae</taxon>
        <taxon>Sordariales</taxon>
        <taxon>Chaetomiaceae</taxon>
        <taxon>Parachaetomium</taxon>
    </lineage>
</organism>
<feature type="region of interest" description="Disordered" evidence="1">
    <location>
        <begin position="616"/>
        <end position="635"/>
    </location>
</feature>
<gene>
    <name evidence="3" type="ORF">C8A01DRAFT_51040</name>
</gene>
<feature type="compositionally biased region" description="Low complexity" evidence="1">
    <location>
        <begin position="378"/>
        <end position="391"/>
    </location>
</feature>
<feature type="domain" description="DUF7514" evidence="2">
    <location>
        <begin position="172"/>
        <end position="340"/>
    </location>
</feature>